<evidence type="ECO:0000256" key="1">
    <source>
        <dbReference type="SAM" id="MobiDB-lite"/>
    </source>
</evidence>
<sequence>MSGCRQSLPPEDDQPPGEDRYCGRTARWYRTGWRCPDHTPARENGRPEPPEPQEKR</sequence>
<dbReference type="RefSeq" id="WP_313763564.1">
    <property type="nucleotide sequence ID" value="NZ_BAAAVH010000113.1"/>
</dbReference>
<dbReference type="Proteomes" id="UP001596067">
    <property type="component" value="Unassembled WGS sequence"/>
</dbReference>
<evidence type="ECO:0000313" key="3">
    <source>
        <dbReference type="Proteomes" id="UP001596067"/>
    </source>
</evidence>
<proteinExistence type="predicted"/>
<organism evidence="2 3">
    <name type="scientific">Kitasatospora aburaviensis</name>
    <dbReference type="NCBI Taxonomy" id="67265"/>
    <lineage>
        <taxon>Bacteria</taxon>
        <taxon>Bacillati</taxon>
        <taxon>Actinomycetota</taxon>
        <taxon>Actinomycetes</taxon>
        <taxon>Kitasatosporales</taxon>
        <taxon>Streptomycetaceae</taxon>
        <taxon>Kitasatospora</taxon>
    </lineage>
</organism>
<feature type="region of interest" description="Disordered" evidence="1">
    <location>
        <begin position="32"/>
        <end position="56"/>
    </location>
</feature>
<name>A0ABW1F3T4_9ACTN</name>
<gene>
    <name evidence="2" type="ORF">ACFP0N_26490</name>
</gene>
<protein>
    <submittedName>
        <fullName evidence="2">Uncharacterized protein</fullName>
    </submittedName>
</protein>
<keyword evidence="3" id="KW-1185">Reference proteome</keyword>
<comment type="caution">
    <text evidence="2">The sequence shown here is derived from an EMBL/GenBank/DDBJ whole genome shotgun (WGS) entry which is preliminary data.</text>
</comment>
<feature type="compositionally biased region" description="Basic and acidic residues" evidence="1">
    <location>
        <begin position="35"/>
        <end position="56"/>
    </location>
</feature>
<accession>A0ABW1F3T4</accession>
<dbReference type="EMBL" id="JBHSOD010000041">
    <property type="protein sequence ID" value="MFC5888520.1"/>
    <property type="molecule type" value="Genomic_DNA"/>
</dbReference>
<feature type="region of interest" description="Disordered" evidence="1">
    <location>
        <begin position="1"/>
        <end position="20"/>
    </location>
</feature>
<reference evidence="3" key="1">
    <citation type="journal article" date="2019" name="Int. J. Syst. Evol. Microbiol.">
        <title>The Global Catalogue of Microorganisms (GCM) 10K type strain sequencing project: providing services to taxonomists for standard genome sequencing and annotation.</title>
        <authorList>
            <consortium name="The Broad Institute Genomics Platform"/>
            <consortium name="The Broad Institute Genome Sequencing Center for Infectious Disease"/>
            <person name="Wu L."/>
            <person name="Ma J."/>
        </authorList>
    </citation>
    <scope>NUCLEOTIDE SEQUENCE [LARGE SCALE GENOMIC DNA]</scope>
    <source>
        <strain evidence="3">CGMCC 4.1469</strain>
    </source>
</reference>
<evidence type="ECO:0000313" key="2">
    <source>
        <dbReference type="EMBL" id="MFC5888520.1"/>
    </source>
</evidence>